<dbReference type="PANTHER" id="PTHR45903:SF1">
    <property type="entry name" value="GLUTAMATE-RICH WD REPEAT-CONTAINING PROTEIN 1"/>
    <property type="match status" value="1"/>
</dbReference>
<dbReference type="InterPro" id="IPR015943">
    <property type="entry name" value="WD40/YVTN_repeat-like_dom_sf"/>
</dbReference>
<dbReference type="InterPro" id="IPR051972">
    <property type="entry name" value="Glutamate-rich_WD_repeat"/>
</dbReference>
<dbReference type="EMBL" id="HE573027">
    <property type="protein sequence ID" value="CCC52828.1"/>
    <property type="molecule type" value="Genomic_DNA"/>
</dbReference>
<evidence type="ECO:0000259" key="5">
    <source>
        <dbReference type="Pfam" id="PF12265"/>
    </source>
</evidence>
<accession>G0UAJ5</accession>
<organism evidence="6">
    <name type="scientific">Trypanosoma vivax (strain Y486)</name>
    <dbReference type="NCBI Taxonomy" id="1055687"/>
    <lineage>
        <taxon>Eukaryota</taxon>
        <taxon>Discoba</taxon>
        <taxon>Euglenozoa</taxon>
        <taxon>Kinetoplastea</taxon>
        <taxon>Metakinetoplastina</taxon>
        <taxon>Trypanosomatida</taxon>
        <taxon>Trypanosomatidae</taxon>
        <taxon>Trypanosoma</taxon>
        <taxon>Duttonella</taxon>
    </lineage>
</organism>
<proteinExistence type="predicted"/>
<dbReference type="InterPro" id="IPR001680">
    <property type="entry name" value="WD40_rpt"/>
</dbReference>
<feature type="compositionally biased region" description="Acidic residues" evidence="4">
    <location>
        <begin position="94"/>
        <end position="122"/>
    </location>
</feature>
<reference evidence="6" key="1">
    <citation type="journal article" date="2012" name="Proc. Natl. Acad. Sci. U.S.A.">
        <title>Antigenic diversity is generated by distinct evolutionary mechanisms in African trypanosome species.</title>
        <authorList>
            <person name="Jackson A.P."/>
            <person name="Berry A."/>
            <person name="Aslett M."/>
            <person name="Allison H.C."/>
            <person name="Burton P."/>
            <person name="Vavrova-Anderson J."/>
            <person name="Brown R."/>
            <person name="Browne H."/>
            <person name="Corton N."/>
            <person name="Hauser H."/>
            <person name="Gamble J."/>
            <person name="Gilderthorp R."/>
            <person name="Marcello L."/>
            <person name="McQuillan J."/>
            <person name="Otto T.D."/>
            <person name="Quail M.A."/>
            <person name="Sanders M.J."/>
            <person name="van Tonder A."/>
            <person name="Ginger M.L."/>
            <person name="Field M.C."/>
            <person name="Barry J.D."/>
            <person name="Hertz-Fowler C."/>
            <person name="Berriman M."/>
        </authorList>
    </citation>
    <scope>NUCLEOTIDE SEQUENCE</scope>
    <source>
        <strain evidence="6">Y486</strain>
    </source>
</reference>
<dbReference type="InterPro" id="IPR036322">
    <property type="entry name" value="WD40_repeat_dom_sf"/>
</dbReference>
<dbReference type="Gene3D" id="2.130.10.10">
    <property type="entry name" value="YVTN repeat-like/Quinoprotein amine dehydrogenase"/>
    <property type="match status" value="1"/>
</dbReference>
<dbReference type="SUPFAM" id="SSF50978">
    <property type="entry name" value="WD40 repeat-like"/>
    <property type="match status" value="1"/>
</dbReference>
<keyword evidence="1 3" id="KW-0853">WD repeat</keyword>
<dbReference type="VEuPathDB" id="TriTrypDB:TvY486_1103120"/>
<dbReference type="GO" id="GO:0042254">
    <property type="term" value="P:ribosome biogenesis"/>
    <property type="evidence" value="ECO:0007669"/>
    <property type="project" value="TreeGrafter"/>
</dbReference>
<feature type="domain" description="Histone-binding protein RBBP4-like N-terminal" evidence="5">
    <location>
        <begin position="191"/>
        <end position="260"/>
    </location>
</feature>
<protein>
    <recommendedName>
        <fullName evidence="5">Histone-binding protein RBBP4-like N-terminal domain-containing protein</fullName>
    </recommendedName>
</protein>
<evidence type="ECO:0000313" key="6">
    <source>
        <dbReference type="EMBL" id="CCC52828.1"/>
    </source>
</evidence>
<feature type="region of interest" description="Disordered" evidence="4">
    <location>
        <begin position="265"/>
        <end position="303"/>
    </location>
</feature>
<dbReference type="GO" id="GO:0005730">
    <property type="term" value="C:nucleolus"/>
    <property type="evidence" value="ECO:0007669"/>
    <property type="project" value="TreeGrafter"/>
</dbReference>
<dbReference type="PANTHER" id="PTHR45903">
    <property type="entry name" value="GLUTAMATE-RICH WD REPEAT-CONTAINING PROTEIN 1"/>
    <property type="match status" value="1"/>
</dbReference>
<dbReference type="AlphaFoldDB" id="G0UAJ5"/>
<feature type="repeat" description="WD" evidence="3">
    <location>
        <begin position="523"/>
        <end position="558"/>
    </location>
</feature>
<evidence type="ECO:0000256" key="3">
    <source>
        <dbReference type="PROSITE-ProRule" id="PRU00221"/>
    </source>
</evidence>
<feature type="compositionally biased region" description="Acidic residues" evidence="4">
    <location>
        <begin position="269"/>
        <end position="294"/>
    </location>
</feature>
<dbReference type="Pfam" id="PF12265">
    <property type="entry name" value="CAF1C_H4-bd"/>
    <property type="match status" value="1"/>
</dbReference>
<evidence type="ECO:0000256" key="4">
    <source>
        <dbReference type="SAM" id="MobiDB-lite"/>
    </source>
</evidence>
<feature type="compositionally biased region" description="Basic and acidic residues" evidence="4">
    <location>
        <begin position="79"/>
        <end position="89"/>
    </location>
</feature>
<name>G0UAJ5_TRYVY</name>
<sequence>MILVLGFLIRWSLLSLLFSLFLFTLPFSRHNLMRILMFIRCATCEAMRRATKRGDRTEENVPTARRRLSKVAVNEAEEKEWRKQQRDADTEAMPGEDDEEWEDVSDEESDEYGGVDEPLEDEVEEEIVYSDDDDEDYAEFQREADAVAKGLKKITFDDNVGKDGINVEDDAPTVWRSDQVGTGAEGQQSQKLEYSNKAYDSFLQLRTEYPSLSFHILREGELTGGGGRMTKYPLSLTLVCGSQAEESSKNQLYVLRITNICRTKHDAGSDSDSDDSYIGDDGESEDEDDDEEVEVNNGEPIVHHRTISLHGTANRIRGDHHNPNLLAVWCDTGHVQVFDISNDVSMLCDHANWAKEQVRRGAGKKPQRQRVGPLFSTASNTHKIEGYGLDWSSVSQGVFASGDCGGNLFVWKPTTDGSWSAAASNTNDGSMAAPAPSIEEIQWSPTQADVLITTRVGGVVEVWDTRDMRRSKIQWQADPTDINVANWNKARQASHLLVTGADSGAVAIWDLRQIAESTPIQQLPWHRGSITSVEFSLHNESVLAVAGDDGQCTLWDLSLERDPSEEQQVVGELFGRPDLSGIPDQLMFQHQGLEHPKEAHWHPQIPGMVITTDYEGLHLFRPMNWRSLMK</sequence>
<evidence type="ECO:0000256" key="1">
    <source>
        <dbReference type="ARBA" id="ARBA00022574"/>
    </source>
</evidence>
<feature type="region of interest" description="Disordered" evidence="4">
    <location>
        <begin position="51"/>
        <end position="122"/>
    </location>
</feature>
<dbReference type="PROSITE" id="PS50082">
    <property type="entry name" value="WD_REPEATS_2"/>
    <property type="match status" value="1"/>
</dbReference>
<gene>
    <name evidence="6" type="ORF">TVY486_1103120</name>
</gene>
<dbReference type="SMART" id="SM00320">
    <property type="entry name" value="WD40"/>
    <property type="match status" value="5"/>
</dbReference>
<evidence type="ECO:0000256" key="2">
    <source>
        <dbReference type="ARBA" id="ARBA00022737"/>
    </source>
</evidence>
<dbReference type="InterPro" id="IPR022052">
    <property type="entry name" value="Histone-bd_RBBP4-like_N"/>
</dbReference>
<keyword evidence="2" id="KW-0677">Repeat</keyword>